<reference evidence="3" key="1">
    <citation type="submission" date="2015-02" db="EMBL/GenBank/DDBJ databases">
        <title>Physiological reanalysis, assessment of diazotrophy, and genome sequences of multiple isolates of Streptomyces thermoautotrophicus.</title>
        <authorList>
            <person name="MacKellar D.C."/>
            <person name="Lieber L."/>
            <person name="Norman J."/>
            <person name="Bolger A."/>
            <person name="Tobin C."/>
            <person name="Murray J.W."/>
            <person name="Friesen M."/>
            <person name="Prell J."/>
        </authorList>
    </citation>
    <scope>NUCLEOTIDE SEQUENCE [LARGE SCALE GENOMIC DNA]</scope>
    <source>
        <strain evidence="3">UBT1</strain>
    </source>
</reference>
<evidence type="ECO:0000256" key="1">
    <source>
        <dbReference type="SAM" id="MobiDB-lite"/>
    </source>
</evidence>
<dbReference type="EMBL" id="JYIK01001043">
    <property type="protein sequence ID" value="KWX07658.1"/>
    <property type="molecule type" value="Genomic_DNA"/>
</dbReference>
<sequence>MSLTGPGRNSKSDSSRGPPAGSPRVRGHTTPGRVTRSGRTKGTKGTIRNRPVAGRSAGGEPFPK</sequence>
<dbReference type="AlphaFoldDB" id="A0A132NC24"/>
<evidence type="ECO:0000313" key="2">
    <source>
        <dbReference type="EMBL" id="KWX07658.1"/>
    </source>
</evidence>
<protein>
    <submittedName>
        <fullName evidence="2">Uncharacterized protein</fullName>
    </submittedName>
</protein>
<proteinExistence type="predicted"/>
<comment type="caution">
    <text evidence="2">The sequence shown here is derived from an EMBL/GenBank/DDBJ whole genome shotgun (WGS) entry which is preliminary data.</text>
</comment>
<dbReference type="PATRIC" id="fig|1469144.9.peg.1516"/>
<feature type="region of interest" description="Disordered" evidence="1">
    <location>
        <begin position="1"/>
        <end position="64"/>
    </location>
</feature>
<evidence type="ECO:0000313" key="3">
    <source>
        <dbReference type="Proteomes" id="UP000070598"/>
    </source>
</evidence>
<name>A0A132NC24_9ACTN</name>
<accession>A0A132NC24</accession>
<gene>
    <name evidence="2" type="ORF">TR74_18075</name>
</gene>
<organism evidence="2 3">
    <name type="scientific">Carbonactinospora thermoautotrophica</name>
    <dbReference type="NCBI Taxonomy" id="1469144"/>
    <lineage>
        <taxon>Bacteria</taxon>
        <taxon>Bacillati</taxon>
        <taxon>Actinomycetota</taxon>
        <taxon>Actinomycetes</taxon>
        <taxon>Kitasatosporales</taxon>
        <taxon>Carbonactinosporaceae</taxon>
        <taxon>Carbonactinospora</taxon>
    </lineage>
</organism>
<dbReference type="Proteomes" id="UP000070598">
    <property type="component" value="Unassembled WGS sequence"/>
</dbReference>